<evidence type="ECO:0000313" key="3">
    <source>
        <dbReference type="Proteomes" id="UP001296943"/>
    </source>
</evidence>
<evidence type="ECO:0000256" key="1">
    <source>
        <dbReference type="ARBA" id="ARBA00022729"/>
    </source>
</evidence>
<dbReference type="PANTHER" id="PTHR31836:SF28">
    <property type="entry name" value="SRCR DOMAIN-CONTAINING PROTEIN-RELATED"/>
    <property type="match status" value="1"/>
</dbReference>
<sequence length="219" mass="24874">MSNYYHPYMRNHTFSQVPYYPYYQQAYQFGYPTYPQNISRQQPVKGQATWTEGGQVTQCGIPWSANQYMTAAVGGNSPYQCGQTLKIKYPTTQREVIVTVVDRVPGFPPNKINVHRRVFGALGASLDAGVINIEITPSPELEEQQWGKYLLEVTQSAYPNYNVTDYSVVEKTQLSANQTKETYDFILKSPAETINVRGTVVYNPNTNRVVSFNLKEQNS</sequence>
<keyword evidence="3" id="KW-1185">Reference proteome</keyword>
<keyword evidence="2" id="KW-0449">Lipoprotein</keyword>
<dbReference type="Gene3D" id="2.40.40.10">
    <property type="entry name" value="RlpA-like domain"/>
    <property type="match status" value="1"/>
</dbReference>
<accession>A0ABS2MZD1</accession>
<dbReference type="InterPro" id="IPR051477">
    <property type="entry name" value="Expansin_CellWall"/>
</dbReference>
<reference evidence="2 3" key="1">
    <citation type="submission" date="2021-01" db="EMBL/GenBank/DDBJ databases">
        <title>Genomic Encyclopedia of Type Strains, Phase IV (KMG-IV): sequencing the most valuable type-strain genomes for metagenomic binning, comparative biology and taxonomic classification.</title>
        <authorList>
            <person name="Goeker M."/>
        </authorList>
    </citation>
    <scope>NUCLEOTIDE SEQUENCE [LARGE SCALE GENOMIC DNA]</scope>
    <source>
        <strain evidence="2 3">DSM 23711</strain>
    </source>
</reference>
<dbReference type="Pfam" id="PF13028">
    <property type="entry name" value="DUF3889"/>
    <property type="match status" value="1"/>
</dbReference>
<dbReference type="SUPFAM" id="SSF50685">
    <property type="entry name" value="Barwin-like endoglucanases"/>
    <property type="match status" value="1"/>
</dbReference>
<dbReference type="PANTHER" id="PTHR31836">
    <property type="match status" value="1"/>
</dbReference>
<organism evidence="2 3">
    <name type="scientific">Aquibacillus albus</name>
    <dbReference type="NCBI Taxonomy" id="1168171"/>
    <lineage>
        <taxon>Bacteria</taxon>
        <taxon>Bacillati</taxon>
        <taxon>Bacillota</taxon>
        <taxon>Bacilli</taxon>
        <taxon>Bacillales</taxon>
        <taxon>Bacillaceae</taxon>
        <taxon>Aquibacillus</taxon>
    </lineage>
</organism>
<evidence type="ECO:0000313" key="2">
    <source>
        <dbReference type="EMBL" id="MBM7571237.1"/>
    </source>
</evidence>
<dbReference type="InterPro" id="IPR036908">
    <property type="entry name" value="RlpA-like_sf"/>
</dbReference>
<proteinExistence type="predicted"/>
<gene>
    <name evidence="2" type="ORF">JOC48_001720</name>
</gene>
<dbReference type="RefSeq" id="WP_204498710.1">
    <property type="nucleotide sequence ID" value="NZ_JAFBDR010000007.1"/>
</dbReference>
<comment type="caution">
    <text evidence="2">The sequence shown here is derived from an EMBL/GenBank/DDBJ whole genome shotgun (WGS) entry which is preliminary data.</text>
</comment>
<dbReference type="Gene3D" id="3.10.450.390">
    <property type="entry name" value="Protein of unknown function DUF3889"/>
    <property type="match status" value="1"/>
</dbReference>
<dbReference type="InterPro" id="IPR024987">
    <property type="entry name" value="DUF3889"/>
</dbReference>
<protein>
    <submittedName>
        <fullName evidence="2">Rare lipoprotein A</fullName>
    </submittedName>
</protein>
<dbReference type="CDD" id="cd22191">
    <property type="entry name" value="DPBB_RlpA_EXP_N-like"/>
    <property type="match status" value="1"/>
</dbReference>
<keyword evidence="1" id="KW-0732">Signal</keyword>
<dbReference type="Proteomes" id="UP001296943">
    <property type="component" value="Unassembled WGS sequence"/>
</dbReference>
<name>A0ABS2MZD1_9BACI</name>
<dbReference type="EMBL" id="JAFBDR010000007">
    <property type="protein sequence ID" value="MBM7571237.1"/>
    <property type="molecule type" value="Genomic_DNA"/>
</dbReference>